<sequence length="70" mass="6955">MRVLSGMAGSAAIAICIFTASISDSGRAAPAVKAGMAGGFDVVESARSLVGSWLTRMFSADTARHGPGPG</sequence>
<evidence type="ECO:0000313" key="2">
    <source>
        <dbReference type="Proteomes" id="UP001203284"/>
    </source>
</evidence>
<reference evidence="1 2" key="1">
    <citation type="submission" date="2022-04" db="EMBL/GenBank/DDBJ databases">
        <authorList>
            <person name="Grouzdev D.S."/>
            <person name="Pantiukh K.S."/>
            <person name="Krutkina M.S."/>
        </authorList>
    </citation>
    <scope>NUCLEOTIDE SEQUENCE [LARGE SCALE GENOMIC DNA]</scope>
    <source>
        <strain evidence="1 2">6x-1</strain>
    </source>
</reference>
<organism evidence="1 2">
    <name type="scientific">Ancylobacter crimeensis</name>
    <dbReference type="NCBI Taxonomy" id="2579147"/>
    <lineage>
        <taxon>Bacteria</taxon>
        <taxon>Pseudomonadati</taxon>
        <taxon>Pseudomonadota</taxon>
        <taxon>Alphaproteobacteria</taxon>
        <taxon>Hyphomicrobiales</taxon>
        <taxon>Xanthobacteraceae</taxon>
        <taxon>Ancylobacter</taxon>
    </lineage>
</organism>
<comment type="caution">
    <text evidence="1">The sequence shown here is derived from an EMBL/GenBank/DDBJ whole genome shotgun (WGS) entry which is preliminary data.</text>
</comment>
<protein>
    <submittedName>
        <fullName evidence="1">Uncharacterized protein</fullName>
    </submittedName>
</protein>
<dbReference type="Proteomes" id="UP001203284">
    <property type="component" value="Unassembled WGS sequence"/>
</dbReference>
<accession>A0ABT0DBI2</accession>
<dbReference type="EMBL" id="JALKCH010000006">
    <property type="protein sequence ID" value="MCK0197300.1"/>
    <property type="molecule type" value="Genomic_DNA"/>
</dbReference>
<name>A0ABT0DBI2_9HYPH</name>
<gene>
    <name evidence="1" type="ORF">MWN34_10290</name>
</gene>
<proteinExistence type="predicted"/>
<evidence type="ECO:0000313" key="1">
    <source>
        <dbReference type="EMBL" id="MCK0197300.1"/>
    </source>
</evidence>
<keyword evidence="2" id="KW-1185">Reference proteome</keyword>
<dbReference type="RefSeq" id="WP_247028989.1">
    <property type="nucleotide sequence ID" value="NZ_JALKCH010000006.1"/>
</dbReference>